<dbReference type="EMBL" id="AYYO01000042">
    <property type="protein sequence ID" value="KRM54885.1"/>
    <property type="molecule type" value="Genomic_DNA"/>
</dbReference>
<keyword evidence="2" id="KW-1185">Reference proteome</keyword>
<accession>A0A0R1ZK97</accession>
<dbReference type="PATRIC" id="fig|1291052.5.peg.1957"/>
<dbReference type="STRING" id="1291052.FC18_GL001896"/>
<dbReference type="AlphaFoldDB" id="A0A0R1ZK97"/>
<sequence>MISVELEQRLALFYAHTDAMEDWENVLGDALVDIIWENNDKLTDDELFEYGKEVIVKYLGKCRGDKLP</sequence>
<organism evidence="1 2">
    <name type="scientific">Lacticaseibacillus sharpeae JCM 1186 = DSM 20505</name>
    <dbReference type="NCBI Taxonomy" id="1291052"/>
    <lineage>
        <taxon>Bacteria</taxon>
        <taxon>Bacillati</taxon>
        <taxon>Bacillota</taxon>
        <taxon>Bacilli</taxon>
        <taxon>Lactobacillales</taxon>
        <taxon>Lactobacillaceae</taxon>
        <taxon>Lacticaseibacillus</taxon>
    </lineage>
</organism>
<dbReference type="OrthoDB" id="2298426at2"/>
<dbReference type="Proteomes" id="UP000051679">
    <property type="component" value="Unassembled WGS sequence"/>
</dbReference>
<protein>
    <submittedName>
        <fullName evidence="1">Uncharacterized protein</fullName>
    </submittedName>
</protein>
<dbReference type="RefSeq" id="WP_003663192.1">
    <property type="nucleotide sequence ID" value="NZ_AYYO01000042.1"/>
</dbReference>
<reference evidence="1 2" key="1">
    <citation type="journal article" date="2015" name="Genome Announc.">
        <title>Expanding the biotechnology potential of lactobacilli through comparative genomics of 213 strains and associated genera.</title>
        <authorList>
            <person name="Sun Z."/>
            <person name="Harris H.M."/>
            <person name="McCann A."/>
            <person name="Guo C."/>
            <person name="Argimon S."/>
            <person name="Zhang W."/>
            <person name="Yang X."/>
            <person name="Jeffery I.B."/>
            <person name="Cooney J.C."/>
            <person name="Kagawa T.F."/>
            <person name="Liu W."/>
            <person name="Song Y."/>
            <person name="Salvetti E."/>
            <person name="Wrobel A."/>
            <person name="Rasinkangas P."/>
            <person name="Parkhill J."/>
            <person name="Rea M.C."/>
            <person name="O'Sullivan O."/>
            <person name="Ritari J."/>
            <person name="Douillard F.P."/>
            <person name="Paul Ross R."/>
            <person name="Yang R."/>
            <person name="Briner A.E."/>
            <person name="Felis G.E."/>
            <person name="de Vos W.M."/>
            <person name="Barrangou R."/>
            <person name="Klaenhammer T.R."/>
            <person name="Caufield P.W."/>
            <person name="Cui Y."/>
            <person name="Zhang H."/>
            <person name="O'Toole P.W."/>
        </authorList>
    </citation>
    <scope>NUCLEOTIDE SEQUENCE [LARGE SCALE GENOMIC DNA]</scope>
    <source>
        <strain evidence="1 2">DSM 20505</strain>
    </source>
</reference>
<proteinExistence type="predicted"/>
<gene>
    <name evidence="1" type="ORF">FC18_GL001896</name>
</gene>
<evidence type="ECO:0000313" key="2">
    <source>
        <dbReference type="Proteomes" id="UP000051679"/>
    </source>
</evidence>
<evidence type="ECO:0000313" key="1">
    <source>
        <dbReference type="EMBL" id="KRM54885.1"/>
    </source>
</evidence>
<name>A0A0R1ZK97_9LACO</name>
<comment type="caution">
    <text evidence="1">The sequence shown here is derived from an EMBL/GenBank/DDBJ whole genome shotgun (WGS) entry which is preliminary data.</text>
</comment>